<proteinExistence type="inferred from homology"/>
<dbReference type="EMBL" id="JAIOIV010000133">
    <property type="protein sequence ID" value="MBZ0158060.1"/>
    <property type="molecule type" value="Genomic_DNA"/>
</dbReference>
<feature type="binding site" evidence="6">
    <location>
        <position position="101"/>
    </location>
    <ligand>
        <name>S-adenosyl-L-methionine</name>
        <dbReference type="ChEBI" id="CHEBI:59789"/>
    </ligand>
</feature>
<dbReference type="HAMAP" id="MF_01007">
    <property type="entry name" value="16SrRNA_methyltr_H"/>
    <property type="match status" value="1"/>
</dbReference>
<dbReference type="EC" id="2.1.1.199" evidence="6"/>
<dbReference type="GO" id="GO:0070475">
    <property type="term" value="P:rRNA base methylation"/>
    <property type="evidence" value="ECO:0007669"/>
    <property type="project" value="UniProtKB-UniRule"/>
</dbReference>
<evidence type="ECO:0000313" key="8">
    <source>
        <dbReference type="EMBL" id="MBZ0158060.1"/>
    </source>
</evidence>
<accession>A0A953M329</accession>
<dbReference type="Gene3D" id="3.40.50.150">
    <property type="entry name" value="Vaccinia Virus protein VP39"/>
    <property type="match status" value="1"/>
</dbReference>
<keyword evidence="3 6" id="KW-0489">Methyltransferase</keyword>
<evidence type="ECO:0000256" key="6">
    <source>
        <dbReference type="HAMAP-Rule" id="MF_01007"/>
    </source>
</evidence>
<name>A0A953M329_9BACT</name>
<dbReference type="Pfam" id="PF01795">
    <property type="entry name" value="Methyltransf_5"/>
    <property type="match status" value="1"/>
</dbReference>
<feature type="binding site" evidence="6">
    <location>
        <position position="108"/>
    </location>
    <ligand>
        <name>S-adenosyl-L-methionine</name>
        <dbReference type="ChEBI" id="CHEBI:59789"/>
    </ligand>
</feature>
<evidence type="ECO:0000256" key="2">
    <source>
        <dbReference type="ARBA" id="ARBA00022552"/>
    </source>
</evidence>
<comment type="subcellular location">
    <subcellularLocation>
        <location evidence="6">Cytoplasm</location>
    </subcellularLocation>
</comment>
<reference evidence="8" key="1">
    <citation type="journal article" date="2021" name="bioRxiv">
        <title>Unraveling nitrogen, sulfur and carbon metabolic pathways and microbial community transcriptional responses to substrate deprivation and toxicity stresses in a bioreactor mimicking anoxic brackish coastal sediment conditions.</title>
        <authorList>
            <person name="Martins P.D."/>
            <person name="Echeveste M.J."/>
            <person name="Arshad A."/>
            <person name="Kurth J."/>
            <person name="Ouboter H."/>
            <person name="Jetten M.S.M."/>
            <person name="Welte C.U."/>
        </authorList>
    </citation>
    <scope>NUCLEOTIDE SEQUENCE</scope>
    <source>
        <strain evidence="8">MAG_39</strain>
    </source>
</reference>
<dbReference type="SUPFAM" id="SSF53335">
    <property type="entry name" value="S-adenosyl-L-methionine-dependent methyltransferases"/>
    <property type="match status" value="1"/>
</dbReference>
<keyword evidence="2 6" id="KW-0698">rRNA processing</keyword>
<reference evidence="8" key="2">
    <citation type="submission" date="2021-08" db="EMBL/GenBank/DDBJ databases">
        <authorList>
            <person name="Dalcin Martins P."/>
        </authorList>
    </citation>
    <scope>NUCLEOTIDE SEQUENCE</scope>
    <source>
        <strain evidence="8">MAG_39</strain>
    </source>
</reference>
<dbReference type="PANTHER" id="PTHR11265">
    <property type="entry name" value="S-ADENOSYL-METHYLTRANSFERASE MRAW"/>
    <property type="match status" value="1"/>
</dbReference>
<evidence type="ECO:0000256" key="7">
    <source>
        <dbReference type="SAM" id="MobiDB-lite"/>
    </source>
</evidence>
<dbReference type="PANTHER" id="PTHR11265:SF0">
    <property type="entry name" value="12S RRNA N4-METHYLCYTIDINE METHYLTRANSFERASE"/>
    <property type="match status" value="1"/>
</dbReference>
<dbReference type="AlphaFoldDB" id="A0A953M329"/>
<comment type="catalytic activity">
    <reaction evidence="6">
        <text>cytidine(1402) in 16S rRNA + S-adenosyl-L-methionine = N(4)-methylcytidine(1402) in 16S rRNA + S-adenosyl-L-homocysteine + H(+)</text>
        <dbReference type="Rhea" id="RHEA:42928"/>
        <dbReference type="Rhea" id="RHEA-COMP:10286"/>
        <dbReference type="Rhea" id="RHEA-COMP:10287"/>
        <dbReference type="ChEBI" id="CHEBI:15378"/>
        <dbReference type="ChEBI" id="CHEBI:57856"/>
        <dbReference type="ChEBI" id="CHEBI:59789"/>
        <dbReference type="ChEBI" id="CHEBI:74506"/>
        <dbReference type="ChEBI" id="CHEBI:82748"/>
        <dbReference type="EC" id="2.1.1.199"/>
    </reaction>
</comment>
<dbReference type="PIRSF" id="PIRSF004486">
    <property type="entry name" value="MraW"/>
    <property type="match status" value="1"/>
</dbReference>
<dbReference type="NCBIfam" id="TIGR00006">
    <property type="entry name" value="16S rRNA (cytosine(1402)-N(4))-methyltransferase RsmH"/>
    <property type="match status" value="1"/>
</dbReference>
<keyword evidence="5 6" id="KW-0949">S-adenosyl-L-methionine</keyword>
<dbReference type="Gene3D" id="1.10.150.170">
    <property type="entry name" value="Putative methyltransferase TM0872, insert domain"/>
    <property type="match status" value="1"/>
</dbReference>
<feature type="region of interest" description="Disordered" evidence="7">
    <location>
        <begin position="267"/>
        <end position="293"/>
    </location>
</feature>
<dbReference type="GO" id="GO:0005737">
    <property type="term" value="C:cytoplasm"/>
    <property type="evidence" value="ECO:0007669"/>
    <property type="project" value="UniProtKB-SubCell"/>
</dbReference>
<dbReference type="GO" id="GO:0071424">
    <property type="term" value="F:rRNA (cytosine-N4-)-methyltransferase activity"/>
    <property type="evidence" value="ECO:0007669"/>
    <property type="project" value="UniProtKB-UniRule"/>
</dbReference>
<comment type="function">
    <text evidence="6">Specifically methylates the N4 position of cytidine in position 1402 (C1402) of 16S rRNA.</text>
</comment>
<protein>
    <recommendedName>
        <fullName evidence="6">Ribosomal RNA small subunit methyltransferase H</fullName>
        <ecNumber evidence="6">2.1.1.199</ecNumber>
    </recommendedName>
    <alternativeName>
        <fullName evidence="6">16S rRNA m(4)C1402 methyltransferase</fullName>
    </alternativeName>
    <alternativeName>
        <fullName evidence="6">rRNA (cytosine-N(4)-)-methyltransferase RsmH</fullName>
    </alternativeName>
</protein>
<evidence type="ECO:0000256" key="3">
    <source>
        <dbReference type="ARBA" id="ARBA00022603"/>
    </source>
</evidence>
<evidence type="ECO:0000256" key="4">
    <source>
        <dbReference type="ARBA" id="ARBA00022679"/>
    </source>
</evidence>
<dbReference type="SUPFAM" id="SSF81799">
    <property type="entry name" value="Putative methyltransferase TM0872, insert domain"/>
    <property type="match status" value="1"/>
</dbReference>
<evidence type="ECO:0000313" key="9">
    <source>
        <dbReference type="Proteomes" id="UP000705867"/>
    </source>
</evidence>
<evidence type="ECO:0000256" key="1">
    <source>
        <dbReference type="ARBA" id="ARBA00010396"/>
    </source>
</evidence>
<keyword evidence="6" id="KW-0963">Cytoplasm</keyword>
<dbReference type="Proteomes" id="UP000705867">
    <property type="component" value="Unassembled WGS sequence"/>
</dbReference>
<evidence type="ECO:0000256" key="5">
    <source>
        <dbReference type="ARBA" id="ARBA00022691"/>
    </source>
</evidence>
<feature type="binding site" evidence="6">
    <location>
        <begin position="35"/>
        <end position="37"/>
    </location>
    <ligand>
        <name>S-adenosyl-L-methionine</name>
        <dbReference type="ChEBI" id="CHEBI:59789"/>
    </ligand>
</feature>
<comment type="caution">
    <text evidence="8">The sequence shown here is derived from an EMBL/GenBank/DDBJ whole genome shotgun (WGS) entry which is preliminary data.</text>
</comment>
<dbReference type="InterPro" id="IPR029063">
    <property type="entry name" value="SAM-dependent_MTases_sf"/>
</dbReference>
<feature type="binding site" evidence="6">
    <location>
        <position position="80"/>
    </location>
    <ligand>
        <name>S-adenosyl-L-methionine</name>
        <dbReference type="ChEBI" id="CHEBI:59789"/>
    </ligand>
</feature>
<organism evidence="8 9">
    <name type="scientific">Candidatus Nitrobium versatile</name>
    <dbReference type="NCBI Taxonomy" id="2884831"/>
    <lineage>
        <taxon>Bacteria</taxon>
        <taxon>Pseudomonadati</taxon>
        <taxon>Nitrospirota</taxon>
        <taxon>Nitrospiria</taxon>
        <taxon>Nitrospirales</taxon>
        <taxon>Nitrospiraceae</taxon>
        <taxon>Candidatus Nitrobium</taxon>
    </lineage>
</organism>
<keyword evidence="4 6" id="KW-0808">Transferase</keyword>
<dbReference type="InterPro" id="IPR023397">
    <property type="entry name" value="SAM-dep_MeTrfase_MraW_recog"/>
</dbReference>
<sequence>MNPEPLHVPVLLQEITEMLAVKEDGTYVDATVGLGGHAEAILSRLGPHGRLAGIDRDEDALGRARRRLDDTRVVLKQGSFSEMGELLASLGIREIDGVLFDLGVSMMQLREKERGFSFLSEERLDMRMDRGQELTAWDIANRYPEKDLERILREYGEEPSARRIARALVERRKKRPITTCAELAGVVAAVYGGRGKTHPATRTFQAFRIEVNKELDELRAGLSSALGMMKAGGRLCVISYHSLEDRIVKNFMRDKAREGVIKVLTKKPVTPGPEETRRNPASRSAKLRGAERI</sequence>
<gene>
    <name evidence="6 8" type="primary">rsmH</name>
    <name evidence="8" type="ORF">K8I29_17825</name>
</gene>
<comment type="similarity">
    <text evidence="1 6">Belongs to the methyltransferase superfamily. RsmH family.</text>
</comment>
<dbReference type="InterPro" id="IPR002903">
    <property type="entry name" value="RsmH"/>
</dbReference>
<feature type="binding site" evidence="6">
    <location>
        <position position="55"/>
    </location>
    <ligand>
        <name>S-adenosyl-L-methionine</name>
        <dbReference type="ChEBI" id="CHEBI:59789"/>
    </ligand>
</feature>